<keyword evidence="1" id="KW-0597">Phosphoprotein</keyword>
<keyword evidence="5" id="KW-0812">Transmembrane</keyword>
<dbReference type="Pfam" id="PF12833">
    <property type="entry name" value="HTH_18"/>
    <property type="match status" value="1"/>
</dbReference>
<name>A0ABT8L851_9BACT</name>
<organism evidence="7 8">
    <name type="scientific">Agaribacillus aureus</name>
    <dbReference type="NCBI Taxonomy" id="3051825"/>
    <lineage>
        <taxon>Bacteria</taxon>
        <taxon>Pseudomonadati</taxon>
        <taxon>Bacteroidota</taxon>
        <taxon>Cytophagia</taxon>
        <taxon>Cytophagales</taxon>
        <taxon>Splendidivirgaceae</taxon>
        <taxon>Agaribacillus</taxon>
    </lineage>
</organism>
<dbReference type="InterPro" id="IPR018060">
    <property type="entry name" value="HTH_AraC"/>
</dbReference>
<keyword evidence="4" id="KW-0804">Transcription</keyword>
<dbReference type="Gene3D" id="2.60.40.10">
    <property type="entry name" value="Immunoglobulins"/>
    <property type="match status" value="1"/>
</dbReference>
<dbReference type="Pfam" id="PF07495">
    <property type="entry name" value="Y_Y_Y"/>
    <property type="match status" value="1"/>
</dbReference>
<dbReference type="PROSITE" id="PS00041">
    <property type="entry name" value="HTH_ARAC_FAMILY_1"/>
    <property type="match status" value="1"/>
</dbReference>
<dbReference type="InterPro" id="IPR011110">
    <property type="entry name" value="Reg_prop"/>
</dbReference>
<dbReference type="InterPro" id="IPR015943">
    <property type="entry name" value="WD40/YVTN_repeat-like_dom_sf"/>
</dbReference>
<accession>A0ABT8L851</accession>
<keyword evidence="5" id="KW-0472">Membrane</keyword>
<dbReference type="PROSITE" id="PS01124">
    <property type="entry name" value="HTH_ARAC_FAMILY_2"/>
    <property type="match status" value="1"/>
</dbReference>
<dbReference type="SUPFAM" id="SSF63829">
    <property type="entry name" value="Calcium-dependent phosphotriesterase"/>
    <property type="match status" value="2"/>
</dbReference>
<evidence type="ECO:0000256" key="3">
    <source>
        <dbReference type="ARBA" id="ARBA00023125"/>
    </source>
</evidence>
<proteinExistence type="predicted"/>
<dbReference type="PANTHER" id="PTHR43547:SF2">
    <property type="entry name" value="HYBRID SIGNAL TRANSDUCTION HISTIDINE KINASE C"/>
    <property type="match status" value="1"/>
</dbReference>
<dbReference type="Pfam" id="PF07494">
    <property type="entry name" value="Reg_prop"/>
    <property type="match status" value="5"/>
</dbReference>
<evidence type="ECO:0000256" key="1">
    <source>
        <dbReference type="ARBA" id="ARBA00022553"/>
    </source>
</evidence>
<dbReference type="InterPro" id="IPR011123">
    <property type="entry name" value="Y_Y_Y"/>
</dbReference>
<dbReference type="RefSeq" id="WP_346758746.1">
    <property type="nucleotide sequence ID" value="NZ_JAUJEB010000003.1"/>
</dbReference>
<evidence type="ECO:0000256" key="4">
    <source>
        <dbReference type="ARBA" id="ARBA00023163"/>
    </source>
</evidence>
<dbReference type="InterPro" id="IPR018062">
    <property type="entry name" value="HTH_AraC-typ_CS"/>
</dbReference>
<evidence type="ECO:0000259" key="6">
    <source>
        <dbReference type="PROSITE" id="PS01124"/>
    </source>
</evidence>
<dbReference type="Gene3D" id="1.10.10.60">
    <property type="entry name" value="Homeodomain-like"/>
    <property type="match status" value="2"/>
</dbReference>
<dbReference type="InterPro" id="IPR020449">
    <property type="entry name" value="Tscrpt_reg_AraC-type_HTH"/>
</dbReference>
<dbReference type="PANTHER" id="PTHR43547">
    <property type="entry name" value="TWO-COMPONENT HISTIDINE KINASE"/>
    <property type="match status" value="1"/>
</dbReference>
<dbReference type="Gene3D" id="2.130.10.10">
    <property type="entry name" value="YVTN repeat-like/Quinoprotein amine dehydrogenase"/>
    <property type="match status" value="4"/>
</dbReference>
<comment type="caution">
    <text evidence="7">The sequence shown here is derived from an EMBL/GenBank/DDBJ whole genome shotgun (WGS) entry which is preliminary data.</text>
</comment>
<evidence type="ECO:0000256" key="5">
    <source>
        <dbReference type="SAM" id="Phobius"/>
    </source>
</evidence>
<keyword evidence="5" id="KW-1133">Transmembrane helix</keyword>
<dbReference type="InterPro" id="IPR009057">
    <property type="entry name" value="Homeodomain-like_sf"/>
</dbReference>
<sequence>MNSYTLHIKLLLTILSISWSVMTNGQESKKLNFLQLPLDGISHHTVNSIFQDDKGFIWLGTINGLNRYDGVNYKVFLADDDNDPGLSSNYINSINQDKHGNIWVGTKYGVNVLIKEGNYFKTYLNNNSHPNTLSNANIEIIFRDSKDRMWIGSWGGLSLYREDSNDFVNFIHDPQNEFSISGNVVTAIMEDRKGRLWVGTAYSGLNLLDVATDKFQRFQKNAAKQNCISGNSISAIYEDEKGQIWVGAERGGLNRFEEASQTFKWYFNEGKTHSIASNTVYSIIEDEQGDLMVGGMNGGISVYNGATDNFYRYDTHGNYNPFGSKASVFCHYKLKTGEVIIATSNGGVKIQDNYPTAIELHQNARGNKQSLPMNNVSAICEDADGNFWIGTSGGGLSRMETETGNFQAFPTFKDKTIHALAVDNNDDLWIGTLENGLARYLKATGQFEYYQHQAQNSGTIHTDNVKNLAVDNTGLWVGTDAGISLFNPANKIFKHYPYAISNQEKREIGQVNGLLLDHAKRLWVASENGLHFFDKKQQAFTQHQYPVADKADKPAWVSYFYEDRQHHMWVSHLEGDLSWLNEKRQPCHFTITSDNYKIAEVTNIIEDRQGALWITCRQGLFKCQVDYKAYTIRILNSFNKNDGLQGEVFNINAGVLSKHKGTVLLGGLDGLNVFNPKKMNLNPNIPPVVLTEIRLNGRKFDAGGKKDLSELEEISFSEKEISTIDMHYAALNYIKSKKNQYAYILEGHDDHWHYGGNKGLISYANLSPGNYRLNVKAANNDGVWNNLGSRLVINIKPVMWNTAGFRFILLAFGLFAIALGFVVYKRNISKWARQKSLGELLFRDYKPKEENILSKEFHDKVFMEKAIAYVETNIADENLSIDNMCAELGLSRSRLFRKIKALTNHTVSNFIKDIRLKKAKTYLDANPRSVGEVAFMIGFKSHAHFTRSFKEKFGISPSEYAQQQK</sequence>
<keyword evidence="3" id="KW-0238">DNA-binding</keyword>
<feature type="transmembrane region" description="Helical" evidence="5">
    <location>
        <begin position="803"/>
        <end position="824"/>
    </location>
</feature>
<keyword evidence="8" id="KW-1185">Reference proteome</keyword>
<evidence type="ECO:0000313" key="7">
    <source>
        <dbReference type="EMBL" id="MDN5213406.1"/>
    </source>
</evidence>
<gene>
    <name evidence="7" type="ORF">QQ020_15150</name>
</gene>
<keyword evidence="2" id="KW-0805">Transcription regulation</keyword>
<evidence type="ECO:0000313" key="8">
    <source>
        <dbReference type="Proteomes" id="UP001172083"/>
    </source>
</evidence>
<reference evidence="7" key="1">
    <citation type="submission" date="2023-06" db="EMBL/GenBank/DDBJ databases">
        <title>Genomic of Agaribacillus aureum.</title>
        <authorList>
            <person name="Wang G."/>
        </authorList>
    </citation>
    <scope>NUCLEOTIDE SEQUENCE</scope>
    <source>
        <strain evidence="7">BMA12</strain>
    </source>
</reference>
<dbReference type="PRINTS" id="PR00032">
    <property type="entry name" value="HTHARAC"/>
</dbReference>
<evidence type="ECO:0000256" key="2">
    <source>
        <dbReference type="ARBA" id="ARBA00023015"/>
    </source>
</evidence>
<dbReference type="EMBL" id="JAUJEB010000003">
    <property type="protein sequence ID" value="MDN5213406.1"/>
    <property type="molecule type" value="Genomic_DNA"/>
</dbReference>
<dbReference type="InterPro" id="IPR013783">
    <property type="entry name" value="Ig-like_fold"/>
</dbReference>
<dbReference type="SMART" id="SM00342">
    <property type="entry name" value="HTH_ARAC"/>
    <property type="match status" value="1"/>
</dbReference>
<dbReference type="Proteomes" id="UP001172083">
    <property type="component" value="Unassembled WGS sequence"/>
</dbReference>
<protein>
    <submittedName>
        <fullName evidence="7">Two-component regulator propeller domain-containing protein</fullName>
    </submittedName>
</protein>
<dbReference type="SUPFAM" id="SSF46689">
    <property type="entry name" value="Homeodomain-like"/>
    <property type="match status" value="1"/>
</dbReference>
<feature type="domain" description="HTH araC/xylS-type" evidence="6">
    <location>
        <begin position="864"/>
        <end position="963"/>
    </location>
</feature>